<comment type="caution">
    <text evidence="1">The sequence shown here is derived from an EMBL/GenBank/DDBJ whole genome shotgun (WGS) entry which is preliminary data.</text>
</comment>
<reference evidence="1" key="2">
    <citation type="submission" date="2022-10" db="EMBL/GenBank/DDBJ databases">
        <authorList>
            <person name="Trinh H.N."/>
        </authorList>
    </citation>
    <scope>NUCLEOTIDE SEQUENCE</scope>
    <source>
        <strain evidence="1">RN2-1</strain>
    </source>
</reference>
<gene>
    <name evidence="1" type="ORF">OL599_15230</name>
</gene>
<organism evidence="1 2">
    <name type="scientific">Limobrevibacterium gyesilva</name>
    <dbReference type="NCBI Taxonomy" id="2991712"/>
    <lineage>
        <taxon>Bacteria</taxon>
        <taxon>Pseudomonadati</taxon>
        <taxon>Pseudomonadota</taxon>
        <taxon>Alphaproteobacteria</taxon>
        <taxon>Acetobacterales</taxon>
        <taxon>Acetobacteraceae</taxon>
        <taxon>Limobrevibacterium</taxon>
    </lineage>
</organism>
<evidence type="ECO:0000313" key="1">
    <source>
        <dbReference type="EMBL" id="MCW3475930.1"/>
    </source>
</evidence>
<proteinExistence type="predicted"/>
<sequence>MAHQTDAGRLYQSIAEEVFSQEQYMQSKARKSALEIPELALVHLLWRRLVKDQGEIFQSSEVRSSWESSFEGTARVDLMFEVAHGGTTSAALIEFKIRDTETGYVRDLDKLAQNASRAPNSRRFFCALVDEFPDKAHLSGRIKTVQEWVCPNNQYKAVSVASPGNFRQFPTKIPDFARPLECIVGMWEVVRGDA</sequence>
<protein>
    <submittedName>
        <fullName evidence="1">Uncharacterized protein</fullName>
    </submittedName>
</protein>
<keyword evidence="2" id="KW-1185">Reference proteome</keyword>
<reference evidence="1" key="1">
    <citation type="submission" date="2022-09" db="EMBL/GenBank/DDBJ databases">
        <title>Rhodovastum sp. nov. RN2-1 isolated from soil in Seongnam, South Korea.</title>
        <authorList>
            <person name="Le N.T."/>
        </authorList>
    </citation>
    <scope>NUCLEOTIDE SEQUENCE</scope>
    <source>
        <strain evidence="1">RN2-1</strain>
    </source>
</reference>
<dbReference type="Proteomes" id="UP001165679">
    <property type="component" value="Unassembled WGS sequence"/>
</dbReference>
<dbReference type="AlphaFoldDB" id="A0AA41YSZ5"/>
<dbReference type="EMBL" id="JAPDNT010000013">
    <property type="protein sequence ID" value="MCW3475930.1"/>
    <property type="molecule type" value="Genomic_DNA"/>
</dbReference>
<dbReference type="RefSeq" id="WP_264714661.1">
    <property type="nucleotide sequence ID" value="NZ_JAPDNT010000013.1"/>
</dbReference>
<evidence type="ECO:0000313" key="2">
    <source>
        <dbReference type="Proteomes" id="UP001165679"/>
    </source>
</evidence>
<accession>A0AA41YSZ5</accession>
<name>A0AA41YSZ5_9PROT</name>